<dbReference type="InterPro" id="IPR006094">
    <property type="entry name" value="Oxid_FAD_bind_N"/>
</dbReference>
<sequence>MTLFDTSLGEFAGEILRPHDPDYEGARRVWNGAIDRRPAFIARCRTAQDVSIAVRFGVRHGLPIAVRGGGHSLQGLSTCEGGRLVDLSPMTGVRVEGSRAVVEPGVRWRDLDAATEAAGRAVPGGEISSTGVAGLTLGGGIGWLSRQFGLSCDNLLAAELVTADGSILEVDENRHPELLWGLRGGGGNFGIVTRFTLRLNEIPVPMFGGMVIYSLADARPALRAFLEVASAAPDALGLNAALLTAPPAPFIPEAMRGEPVVALAAGCTGPLPEAIELTKPLRTAANPIADLFGPMPYTVLQSMVDAGAPPGLACYARSEWLGTLDEGAIDALITAATELTSPLSQILLRVMGGAIARIPADATAFRFRSAESMLTLIAAWPDPADPGERHRDWARTAWERFRPYSAGGAYINHLSVDEPDRIRQAYGKSTWTRLVALKRQFDPDNVSRLSHFSALVAVTRRVRAVRWRGPRLRRNGVSRRGVRELGWSIGGANNSPPLKTECSADAPAVHLTGRAHTCPVPAAEVFHRTDFHYLHHAGGGPVRPARDPHRVRDAHRRRPGTGVAPHPCAPVLLRRSLGSGPARPGCRGIDCGPTSSAGIRDHGRGR</sequence>
<dbReference type="InterPro" id="IPR016164">
    <property type="entry name" value="FAD-linked_Oxase-like_C"/>
</dbReference>
<name>A0ABC8ANK7_9NOCA</name>
<organism evidence="8 9">
    <name type="scientific">Nocardia seriolae</name>
    <dbReference type="NCBI Taxonomy" id="37332"/>
    <lineage>
        <taxon>Bacteria</taxon>
        <taxon>Bacillati</taxon>
        <taxon>Actinomycetota</taxon>
        <taxon>Actinomycetes</taxon>
        <taxon>Mycobacteriales</taxon>
        <taxon>Nocardiaceae</taxon>
        <taxon>Nocardia</taxon>
    </lineage>
</organism>
<comment type="cofactor">
    <cofactor evidence="1">
        <name>FAD</name>
        <dbReference type="ChEBI" id="CHEBI:57692"/>
    </cofactor>
</comment>
<keyword evidence="4" id="KW-0274">FAD</keyword>
<dbReference type="Pfam" id="PF08031">
    <property type="entry name" value="BBE"/>
    <property type="match status" value="1"/>
</dbReference>
<dbReference type="InterPro" id="IPR016167">
    <property type="entry name" value="FAD-bd_PCMH_sub1"/>
</dbReference>
<gene>
    <name evidence="8" type="ORF">NS506_01702</name>
</gene>
<dbReference type="EMBL" id="CP017839">
    <property type="protein sequence ID" value="APA95771.1"/>
    <property type="molecule type" value="Genomic_DNA"/>
</dbReference>
<feature type="region of interest" description="Disordered" evidence="6">
    <location>
        <begin position="574"/>
        <end position="606"/>
    </location>
</feature>
<dbReference type="Gene3D" id="3.30.465.10">
    <property type="match status" value="1"/>
</dbReference>
<evidence type="ECO:0000256" key="2">
    <source>
        <dbReference type="ARBA" id="ARBA00005466"/>
    </source>
</evidence>
<reference evidence="8 9" key="1">
    <citation type="submission" date="2016-10" db="EMBL/GenBank/DDBJ databases">
        <title>Genome sequence of Nocardia seriolae strain EM150506, isolated from Anguila japonica.</title>
        <authorList>
            <person name="Han H.-J."/>
        </authorList>
    </citation>
    <scope>NUCLEOTIDE SEQUENCE [LARGE SCALE GENOMIC DNA]</scope>
    <source>
        <strain evidence="8 9">EM150506</strain>
    </source>
</reference>
<dbReference type="PANTHER" id="PTHR42973">
    <property type="entry name" value="BINDING OXIDOREDUCTASE, PUTATIVE (AFU_ORTHOLOGUE AFUA_1G17690)-RELATED"/>
    <property type="match status" value="1"/>
</dbReference>
<dbReference type="GO" id="GO:0019139">
    <property type="term" value="F:cytokinin dehydrogenase activity"/>
    <property type="evidence" value="ECO:0007669"/>
    <property type="project" value="UniProtKB-EC"/>
</dbReference>
<dbReference type="PANTHER" id="PTHR42973:SF39">
    <property type="entry name" value="FAD-BINDING PCMH-TYPE DOMAIN-CONTAINING PROTEIN"/>
    <property type="match status" value="1"/>
</dbReference>
<dbReference type="Proteomes" id="UP000180166">
    <property type="component" value="Chromosome"/>
</dbReference>
<dbReference type="AlphaFoldDB" id="A0ABC8ANK7"/>
<accession>A0ABC8ANK7</accession>
<evidence type="ECO:0000256" key="1">
    <source>
        <dbReference type="ARBA" id="ARBA00001974"/>
    </source>
</evidence>
<evidence type="ECO:0000256" key="6">
    <source>
        <dbReference type="SAM" id="MobiDB-lite"/>
    </source>
</evidence>
<dbReference type="Gene3D" id="3.40.462.20">
    <property type="match status" value="1"/>
</dbReference>
<dbReference type="KEGG" id="nsr:NS506_01702"/>
<proteinExistence type="inferred from homology"/>
<evidence type="ECO:0000256" key="3">
    <source>
        <dbReference type="ARBA" id="ARBA00022630"/>
    </source>
</evidence>
<evidence type="ECO:0000313" key="9">
    <source>
        <dbReference type="Proteomes" id="UP000180166"/>
    </source>
</evidence>
<dbReference type="PROSITE" id="PS00862">
    <property type="entry name" value="OX2_COVAL_FAD"/>
    <property type="match status" value="1"/>
</dbReference>
<dbReference type="InterPro" id="IPR016166">
    <property type="entry name" value="FAD-bd_PCMH"/>
</dbReference>
<dbReference type="EC" id="1.5.99.12" evidence="8"/>
<dbReference type="InterPro" id="IPR006093">
    <property type="entry name" value="Oxy_OxRdtase_FAD_BS"/>
</dbReference>
<dbReference type="Pfam" id="PF01565">
    <property type="entry name" value="FAD_binding_4"/>
    <property type="match status" value="1"/>
</dbReference>
<dbReference type="InterPro" id="IPR036318">
    <property type="entry name" value="FAD-bd_PCMH-like_sf"/>
</dbReference>
<dbReference type="PROSITE" id="PS51387">
    <property type="entry name" value="FAD_PCMH"/>
    <property type="match status" value="1"/>
</dbReference>
<evidence type="ECO:0000313" key="8">
    <source>
        <dbReference type="EMBL" id="APA95771.1"/>
    </source>
</evidence>
<evidence type="ECO:0000256" key="5">
    <source>
        <dbReference type="ARBA" id="ARBA00023002"/>
    </source>
</evidence>
<dbReference type="InterPro" id="IPR050416">
    <property type="entry name" value="FAD-linked_Oxidoreductase"/>
</dbReference>
<dbReference type="SUPFAM" id="SSF55103">
    <property type="entry name" value="FAD-linked oxidases, C-terminal domain"/>
    <property type="match status" value="1"/>
</dbReference>
<keyword evidence="3" id="KW-0285">Flavoprotein</keyword>
<keyword evidence="5 8" id="KW-0560">Oxidoreductase</keyword>
<evidence type="ECO:0000259" key="7">
    <source>
        <dbReference type="PROSITE" id="PS51387"/>
    </source>
</evidence>
<dbReference type="Gene3D" id="3.30.43.10">
    <property type="entry name" value="Uridine Diphospho-n-acetylenolpyruvylglucosamine Reductase, domain 2"/>
    <property type="match status" value="1"/>
</dbReference>
<feature type="domain" description="FAD-binding PCMH-type" evidence="7">
    <location>
        <begin position="34"/>
        <end position="202"/>
    </location>
</feature>
<protein>
    <submittedName>
        <fullName evidence="8">Cytokinin dehydrogenase</fullName>
        <ecNumber evidence="8">1.5.99.12</ecNumber>
    </submittedName>
</protein>
<comment type="similarity">
    <text evidence="2">Belongs to the oxygen-dependent FAD-linked oxidoreductase family.</text>
</comment>
<dbReference type="SUPFAM" id="SSF56176">
    <property type="entry name" value="FAD-binding/transporter-associated domain-like"/>
    <property type="match status" value="1"/>
</dbReference>
<dbReference type="InterPro" id="IPR016169">
    <property type="entry name" value="FAD-bd_PCMH_sub2"/>
</dbReference>
<dbReference type="InterPro" id="IPR012951">
    <property type="entry name" value="BBE"/>
</dbReference>
<evidence type="ECO:0000256" key="4">
    <source>
        <dbReference type="ARBA" id="ARBA00022827"/>
    </source>
</evidence>